<dbReference type="AlphaFoldDB" id="A0A5E6ZH66"/>
<reference evidence="3 4" key="1">
    <citation type="submission" date="2019-09" db="EMBL/GenBank/DDBJ databases">
        <authorList>
            <person name="Chandra G."/>
            <person name="Truman W A."/>
        </authorList>
    </citation>
    <scope>NUCLEOTIDE SEQUENCE [LARGE SCALE GENOMIC DNA]</scope>
    <source>
        <strain evidence="3">PS833</strain>
    </source>
</reference>
<keyword evidence="3" id="KW-0456">Lyase</keyword>
<evidence type="ECO:0000313" key="4">
    <source>
        <dbReference type="Proteomes" id="UP000409037"/>
    </source>
</evidence>
<dbReference type="Pfam" id="PF00378">
    <property type="entry name" value="ECH_1"/>
    <property type="match status" value="1"/>
</dbReference>
<dbReference type="CDD" id="cd06558">
    <property type="entry name" value="crotonase-like"/>
    <property type="match status" value="1"/>
</dbReference>
<name>A0A5E6ZH66_PSEFL</name>
<protein>
    <submittedName>
        <fullName evidence="3">Putative enoyl-CoA hydratase echA8</fullName>
        <ecNumber evidence="3">4.2.1.17</ecNumber>
    </submittedName>
</protein>
<dbReference type="PANTHER" id="PTHR11941:SF54">
    <property type="entry name" value="ENOYL-COA HYDRATASE, MITOCHONDRIAL"/>
    <property type="match status" value="1"/>
</dbReference>
<dbReference type="SUPFAM" id="SSF52096">
    <property type="entry name" value="ClpP/crotonase"/>
    <property type="match status" value="1"/>
</dbReference>
<proteinExistence type="inferred from homology"/>
<dbReference type="EMBL" id="CABVHU010000001">
    <property type="protein sequence ID" value="VVN65486.1"/>
    <property type="molecule type" value="Genomic_DNA"/>
</dbReference>
<accession>A0A5E6ZH66</accession>
<organism evidence="3 4">
    <name type="scientific">Pseudomonas fluorescens</name>
    <dbReference type="NCBI Taxonomy" id="294"/>
    <lineage>
        <taxon>Bacteria</taxon>
        <taxon>Pseudomonadati</taxon>
        <taxon>Pseudomonadota</taxon>
        <taxon>Gammaproteobacteria</taxon>
        <taxon>Pseudomonadales</taxon>
        <taxon>Pseudomonadaceae</taxon>
        <taxon>Pseudomonas</taxon>
    </lineage>
</organism>
<evidence type="ECO:0000256" key="1">
    <source>
        <dbReference type="ARBA" id="ARBA00005254"/>
    </source>
</evidence>
<dbReference type="InterPro" id="IPR029045">
    <property type="entry name" value="ClpP/crotonase-like_dom_sf"/>
</dbReference>
<dbReference type="EC" id="4.2.1.17" evidence="3"/>
<evidence type="ECO:0000256" key="2">
    <source>
        <dbReference type="RuleBase" id="RU003707"/>
    </source>
</evidence>
<dbReference type="InterPro" id="IPR001753">
    <property type="entry name" value="Enoyl-CoA_hydra/iso"/>
</dbReference>
<dbReference type="GO" id="GO:0006635">
    <property type="term" value="P:fatty acid beta-oxidation"/>
    <property type="evidence" value="ECO:0007669"/>
    <property type="project" value="TreeGrafter"/>
</dbReference>
<dbReference type="Gene3D" id="3.90.226.10">
    <property type="entry name" value="2-enoyl-CoA Hydratase, Chain A, domain 1"/>
    <property type="match status" value="1"/>
</dbReference>
<dbReference type="PROSITE" id="PS00166">
    <property type="entry name" value="ENOYL_COA_HYDRATASE"/>
    <property type="match status" value="1"/>
</dbReference>
<gene>
    <name evidence="3" type="primary">echA8_2</name>
    <name evidence="3" type="ORF">PS833_00063</name>
</gene>
<dbReference type="Proteomes" id="UP000409037">
    <property type="component" value="Unassembled WGS sequence"/>
</dbReference>
<dbReference type="InterPro" id="IPR018376">
    <property type="entry name" value="Enoyl-CoA_hyd/isom_CS"/>
</dbReference>
<dbReference type="GO" id="GO:0004300">
    <property type="term" value="F:enoyl-CoA hydratase activity"/>
    <property type="evidence" value="ECO:0007669"/>
    <property type="project" value="UniProtKB-EC"/>
</dbReference>
<comment type="similarity">
    <text evidence="1 2">Belongs to the enoyl-CoA hydratase/isomerase family.</text>
</comment>
<dbReference type="PANTHER" id="PTHR11941">
    <property type="entry name" value="ENOYL-COA HYDRATASE-RELATED"/>
    <property type="match status" value="1"/>
</dbReference>
<dbReference type="OrthoDB" id="9777711at2"/>
<evidence type="ECO:0000313" key="3">
    <source>
        <dbReference type="EMBL" id="VVN65486.1"/>
    </source>
</evidence>
<sequence length="248" mass="26437">MTEQQVVLRETRDGVQTLTLNRPDKLNALNFALTEGLVQALKDADADPSVRVVIVTGAGRGFCAGADTREFKVLTPDNQSLVERRAALTTELQGLVKRMSKPVIAAVNGYAMGGGSGLALSCDLALAGESARFGYPEVKHGIVAAIVMAGLVEHVGRKAAFDLVATGRTLDAHEARQLGMINRVVADADLLGEAQTLAQQIAAHPLQAMQATKVIFHRVTELPFSEGLKIGQQLNAQMRAFRQTESPA</sequence>
<dbReference type="RefSeq" id="WP_150796071.1">
    <property type="nucleotide sequence ID" value="NZ_CABVHU010000001.1"/>
</dbReference>